<dbReference type="PANTHER" id="PTHR13510:SF44">
    <property type="entry name" value="RABENOSYN-5"/>
    <property type="match status" value="1"/>
</dbReference>
<dbReference type="InterPro" id="IPR052727">
    <property type="entry name" value="Rab4/Rab5_effector"/>
</dbReference>
<keyword evidence="5" id="KW-0234">DNA repair</keyword>
<dbReference type="SMART" id="SM00734">
    <property type="entry name" value="ZnF_Rad18"/>
    <property type="match status" value="1"/>
</dbReference>
<dbReference type="GO" id="GO:0098588">
    <property type="term" value="C:bounding membrane of organelle"/>
    <property type="evidence" value="ECO:0007669"/>
    <property type="project" value="UniProtKB-ARBA"/>
</dbReference>
<dbReference type="GO" id="GO:0003677">
    <property type="term" value="F:DNA binding"/>
    <property type="evidence" value="ECO:0007669"/>
    <property type="project" value="InterPro"/>
</dbReference>
<feature type="compositionally biased region" description="Polar residues" evidence="8">
    <location>
        <begin position="227"/>
        <end position="238"/>
    </location>
</feature>
<keyword evidence="1" id="KW-0479">Metal-binding</keyword>
<dbReference type="PANTHER" id="PTHR13510">
    <property type="entry name" value="FYVE-FINGER-CONTAINING RAB5 EFFECTOR PROTEIN RABENOSYN-5-RELATED"/>
    <property type="match status" value="1"/>
</dbReference>
<keyword evidence="3 6" id="KW-0863">Zinc-finger</keyword>
<evidence type="ECO:0000256" key="3">
    <source>
        <dbReference type="ARBA" id="ARBA00022771"/>
    </source>
</evidence>
<sequence>MSRVIGRRIGQTAQPIPPSSAATTTDITRRTADVTNERSSHTSDEPQESISGNPITGPTQPRTITANNLSQLTLTPSRSDSTLPLDPSTLEPNIIIEDTQTHLNTEVKVTPSSSLSSISSTAPHTQCKPDGLQPVRQLELSSPFLINSRSPNANGNRSRSGSDLPLIHEDDQELTIKERKIASPLSDWDQRKEDIIERTFNVNESSEDEEEGEVTETTVHDHDSEYQDQAESGNIETDNTINSSSLFCPICEEEMITLNQLNRHIDDVHLNPNATTMSSTLPSAQRTLKQSNSGLFASPLSADQSLDTISSLINKKTNEYKAKLQDINLPKQLQSKLDSLLLDNGYINPIQLSSNETNSSSQAKKQHPIEITRRHWQKQKNNQRCSYLPHCQYTSILNLKTGIIHCRHCGKIFCHEHTRYHCKLTEDADYVDHTSGASEDNWAWARVCRDCYVSRDGYQDLGQTRDLTSTFTRFRSNKSEMSDIERVKLQRRLITLMKGISDHENENYNQSNILAMFSSTLSLPNSRRLRLEKSLIPWQDESTVTNCPLCLQSFGYILRKHHCRGCGSVVCGDNMTNCSKSFDLSELKRMAYEESANGGLNNGGSSSDSSGYTVLLCKRCSTSLVSHTLNRSNSNGNYHQGSPEVSLIFNKLQILLVLKQSVELYRSRLSQLIYTFQTNNTASSSQLSQLELQRTRLTTNLKQYSLQTKELLTEIKPKSADQQALLYSIRQSSSEFIQETTSVLKSLPKLLKQISTANTNLPELGSGSSSLTPTPTPEPQSTSTASPYIQPPPTKPKISISEAHKIKELRETLLILNEQSFLIKGQIQNAIQLRKFDDLKILKANLQDLEAEMNSTRQELEKLGDVNQGL</sequence>
<dbReference type="CDD" id="cd15737">
    <property type="entry name" value="FYVE2_Vac1p_like"/>
    <property type="match status" value="1"/>
</dbReference>
<protein>
    <recommendedName>
        <fullName evidence="9">FYVE-type domain-containing protein</fullName>
    </recommendedName>
</protein>
<dbReference type="EMBL" id="JAEUBG010005137">
    <property type="protein sequence ID" value="KAH3678161.1"/>
    <property type="molecule type" value="Genomic_DNA"/>
</dbReference>
<dbReference type="SUPFAM" id="SSF57903">
    <property type="entry name" value="FYVE/PHD zinc finger"/>
    <property type="match status" value="2"/>
</dbReference>
<organism evidence="10 11">
    <name type="scientific">Wickerhamomyces pijperi</name>
    <name type="common">Yeast</name>
    <name type="synonym">Pichia pijperi</name>
    <dbReference type="NCBI Taxonomy" id="599730"/>
    <lineage>
        <taxon>Eukaryota</taxon>
        <taxon>Fungi</taxon>
        <taxon>Dikarya</taxon>
        <taxon>Ascomycota</taxon>
        <taxon>Saccharomycotina</taxon>
        <taxon>Saccharomycetes</taxon>
        <taxon>Phaffomycetales</taxon>
        <taxon>Wickerhamomycetaceae</taxon>
        <taxon>Wickerhamomyces</taxon>
    </lineage>
</organism>
<evidence type="ECO:0000256" key="5">
    <source>
        <dbReference type="ARBA" id="ARBA00023204"/>
    </source>
</evidence>
<reference evidence="10" key="1">
    <citation type="journal article" date="2021" name="Open Biol.">
        <title>Shared evolutionary footprints suggest mitochondrial oxidative damage underlies multiple complex I losses in fungi.</title>
        <authorList>
            <person name="Schikora-Tamarit M.A."/>
            <person name="Marcet-Houben M."/>
            <person name="Nosek J."/>
            <person name="Gabaldon T."/>
        </authorList>
    </citation>
    <scope>NUCLEOTIDE SEQUENCE</scope>
    <source>
        <strain evidence="10">CBS2887</strain>
    </source>
</reference>
<dbReference type="GO" id="GO:0006281">
    <property type="term" value="P:DNA repair"/>
    <property type="evidence" value="ECO:0007669"/>
    <property type="project" value="UniProtKB-KW"/>
</dbReference>
<evidence type="ECO:0000256" key="6">
    <source>
        <dbReference type="PROSITE-ProRule" id="PRU00091"/>
    </source>
</evidence>
<feature type="coiled-coil region" evidence="7">
    <location>
        <begin position="839"/>
        <end position="866"/>
    </location>
</feature>
<evidence type="ECO:0000313" key="10">
    <source>
        <dbReference type="EMBL" id="KAH3678161.1"/>
    </source>
</evidence>
<dbReference type="Pfam" id="PF01363">
    <property type="entry name" value="FYVE"/>
    <property type="match status" value="1"/>
</dbReference>
<evidence type="ECO:0000259" key="9">
    <source>
        <dbReference type="PROSITE" id="PS50178"/>
    </source>
</evidence>
<feature type="region of interest" description="Disordered" evidence="8">
    <location>
        <begin position="1"/>
        <end position="62"/>
    </location>
</feature>
<keyword evidence="4" id="KW-0862">Zinc</keyword>
<dbReference type="InterPro" id="IPR021565">
    <property type="entry name" value="Rbsn_Rab-bd"/>
</dbReference>
<dbReference type="SMART" id="SM00064">
    <property type="entry name" value="FYVE"/>
    <property type="match status" value="2"/>
</dbReference>
<dbReference type="SUPFAM" id="SSF140125">
    <property type="entry name" value="Rabenosyn-5 Rab-binding domain-like"/>
    <property type="match status" value="1"/>
</dbReference>
<keyword evidence="11" id="KW-1185">Reference proteome</keyword>
<dbReference type="InterPro" id="IPR006642">
    <property type="entry name" value="Rad18_UBZ4"/>
</dbReference>
<dbReference type="InterPro" id="IPR013083">
    <property type="entry name" value="Znf_RING/FYVE/PHD"/>
</dbReference>
<feature type="compositionally biased region" description="Basic and acidic residues" evidence="8">
    <location>
        <begin position="27"/>
        <end position="44"/>
    </location>
</feature>
<reference evidence="10" key="2">
    <citation type="submission" date="2021-01" db="EMBL/GenBank/DDBJ databases">
        <authorList>
            <person name="Schikora-Tamarit M.A."/>
        </authorList>
    </citation>
    <scope>NUCLEOTIDE SEQUENCE</scope>
    <source>
        <strain evidence="10">CBS2887</strain>
    </source>
</reference>
<dbReference type="InterPro" id="IPR036531">
    <property type="entry name" value="Rbsn_Rab-bd_sf"/>
</dbReference>
<evidence type="ECO:0000313" key="11">
    <source>
        <dbReference type="Proteomes" id="UP000774326"/>
    </source>
</evidence>
<feature type="compositionally biased region" description="Polar residues" evidence="8">
    <location>
        <begin position="145"/>
        <end position="161"/>
    </location>
</feature>
<dbReference type="Gene3D" id="3.30.40.10">
    <property type="entry name" value="Zinc/RING finger domain, C3HC4 (zinc finger)"/>
    <property type="match status" value="2"/>
</dbReference>
<dbReference type="InterPro" id="IPR000306">
    <property type="entry name" value="Znf_FYVE"/>
</dbReference>
<keyword evidence="2" id="KW-0227">DNA damage</keyword>
<feature type="region of interest" description="Disordered" evidence="8">
    <location>
        <begin position="145"/>
        <end position="166"/>
    </location>
</feature>
<dbReference type="InterPro" id="IPR017455">
    <property type="entry name" value="Znf_FYVE-rel"/>
</dbReference>
<dbReference type="PROSITE" id="PS00028">
    <property type="entry name" value="ZINC_FINGER_C2H2_1"/>
    <property type="match status" value="1"/>
</dbReference>
<evidence type="ECO:0000256" key="8">
    <source>
        <dbReference type="SAM" id="MobiDB-lite"/>
    </source>
</evidence>
<keyword evidence="7" id="KW-0175">Coiled coil</keyword>
<feature type="compositionally biased region" description="Acidic residues" evidence="8">
    <location>
        <begin position="205"/>
        <end position="214"/>
    </location>
</feature>
<accession>A0A9P8PTU2</accession>
<dbReference type="GO" id="GO:0008270">
    <property type="term" value="F:zinc ion binding"/>
    <property type="evidence" value="ECO:0007669"/>
    <property type="project" value="UniProtKB-KW"/>
</dbReference>
<feature type="region of interest" description="Disordered" evidence="8">
    <location>
        <begin position="203"/>
        <end position="238"/>
    </location>
</feature>
<evidence type="ECO:0000256" key="4">
    <source>
        <dbReference type="ARBA" id="ARBA00022833"/>
    </source>
</evidence>
<dbReference type="PROSITE" id="PS50178">
    <property type="entry name" value="ZF_FYVE"/>
    <property type="match status" value="1"/>
</dbReference>
<feature type="region of interest" description="Disordered" evidence="8">
    <location>
        <begin position="761"/>
        <end position="797"/>
    </location>
</feature>
<feature type="compositionally biased region" description="Polar residues" evidence="8">
    <location>
        <begin position="48"/>
        <end position="62"/>
    </location>
</feature>
<dbReference type="AlphaFoldDB" id="A0A9P8PTU2"/>
<name>A0A9P8PTU2_WICPI</name>
<dbReference type="InterPro" id="IPR013087">
    <property type="entry name" value="Znf_C2H2_type"/>
</dbReference>
<dbReference type="InterPro" id="IPR011011">
    <property type="entry name" value="Znf_FYVE_PHD"/>
</dbReference>
<evidence type="ECO:0000256" key="1">
    <source>
        <dbReference type="ARBA" id="ARBA00022723"/>
    </source>
</evidence>
<dbReference type="OrthoDB" id="166134at2759"/>
<evidence type="ECO:0000256" key="2">
    <source>
        <dbReference type="ARBA" id="ARBA00022763"/>
    </source>
</evidence>
<proteinExistence type="predicted"/>
<feature type="domain" description="FYVE-type" evidence="9">
    <location>
        <begin position="541"/>
        <end position="625"/>
    </location>
</feature>
<dbReference type="GO" id="GO:0032266">
    <property type="term" value="F:phosphatidylinositol-3-phosphate binding"/>
    <property type="evidence" value="ECO:0007669"/>
    <property type="project" value="UniProtKB-ARBA"/>
</dbReference>
<feature type="compositionally biased region" description="Low complexity" evidence="8">
    <location>
        <begin position="762"/>
        <end position="787"/>
    </location>
</feature>
<evidence type="ECO:0000256" key="7">
    <source>
        <dbReference type="SAM" id="Coils"/>
    </source>
</evidence>
<dbReference type="Gene3D" id="4.10.860.20">
    <property type="entry name" value="Rabenosyn, Rab binding domain"/>
    <property type="match status" value="1"/>
</dbReference>
<comment type="caution">
    <text evidence="10">The sequence shown here is derived from an EMBL/GenBank/DDBJ whole genome shotgun (WGS) entry which is preliminary data.</text>
</comment>
<dbReference type="Pfam" id="PF11464">
    <property type="entry name" value="Rbsn"/>
    <property type="match status" value="1"/>
</dbReference>
<gene>
    <name evidence="10" type="ORF">WICPIJ_008919</name>
</gene>
<dbReference type="Proteomes" id="UP000774326">
    <property type="component" value="Unassembled WGS sequence"/>
</dbReference>